<feature type="compositionally biased region" description="Polar residues" evidence="2">
    <location>
        <begin position="407"/>
        <end position="440"/>
    </location>
</feature>
<evidence type="ECO:0000256" key="1">
    <source>
        <dbReference type="SAM" id="Coils"/>
    </source>
</evidence>
<evidence type="ECO:0000256" key="2">
    <source>
        <dbReference type="SAM" id="MobiDB-lite"/>
    </source>
</evidence>
<organism evidence="3 4">
    <name type="scientific">Alosa alosa</name>
    <name type="common">allis shad</name>
    <dbReference type="NCBI Taxonomy" id="278164"/>
    <lineage>
        <taxon>Eukaryota</taxon>
        <taxon>Metazoa</taxon>
        <taxon>Chordata</taxon>
        <taxon>Craniata</taxon>
        <taxon>Vertebrata</taxon>
        <taxon>Euteleostomi</taxon>
        <taxon>Actinopterygii</taxon>
        <taxon>Neopterygii</taxon>
        <taxon>Teleostei</taxon>
        <taxon>Clupei</taxon>
        <taxon>Clupeiformes</taxon>
        <taxon>Clupeoidei</taxon>
        <taxon>Clupeidae</taxon>
        <taxon>Alosa</taxon>
    </lineage>
</organism>
<feature type="compositionally biased region" description="Basic and acidic residues" evidence="2">
    <location>
        <begin position="119"/>
        <end position="143"/>
    </location>
</feature>
<reference evidence="3 4" key="1">
    <citation type="submission" date="2020-10" db="EMBL/GenBank/DDBJ databases">
        <title>Chromosome-scale genome assembly of the Allis shad, Alosa alosa.</title>
        <authorList>
            <person name="Margot Z."/>
            <person name="Christophe K."/>
            <person name="Cabau C."/>
            <person name="Louis A."/>
            <person name="Berthelot C."/>
            <person name="Parey E."/>
            <person name="Roest Crollius H."/>
            <person name="Montfort J."/>
            <person name="Robinson-Rechavi M."/>
            <person name="Bucao C."/>
            <person name="Bouchez O."/>
            <person name="Gislard M."/>
            <person name="Lluch J."/>
            <person name="Milhes M."/>
            <person name="Lampietro C."/>
            <person name="Lopez Roques C."/>
            <person name="Donnadieu C."/>
            <person name="Braasch I."/>
            <person name="Desvignes T."/>
            <person name="Postlethwait J."/>
            <person name="Bobe J."/>
            <person name="Guiguen Y."/>
        </authorList>
    </citation>
    <scope>NUCLEOTIDE SEQUENCE [LARGE SCALE GENOMIC DNA]</scope>
    <source>
        <strain evidence="3">M-15738</strain>
        <tissue evidence="3">Blood</tissue>
    </source>
</reference>
<gene>
    <name evidence="3" type="ORF">AALO_G00006630</name>
</gene>
<sequence>MNSAHVAVLCSKFTPERVNMDSSYQSSMDREREIPQKLTSSPSKTSTQAWSTGAYPRARENSAGDSNKTTNTSAQRIEELEKLISRLNNAMLTLEEDNLKLHKRLRVGKPEMSTQEGTPDDHSSNSSFRDKGVFSSEKTDRDSNAPVLQEDTYSQLTIENNSLKKKLKEAEKSCKQCARDLQRLLQKYEDLRAQNQILEQYNKQLATDKKTLQEKLDSQRSEKVQDEKLEMSRASERAGTRMGGQAGGCRRLSFRDEKFATTASFSVSSHATGQREEPEAVPEAVARLTEENRLLKEELRQSTERGTHAEESAQRLREEQAIMESCLWTVQQEKDLLQQEVRALHQDYINLSDSITLQLRERAQGDDRAPEARGSGSPALNHAPSAFTQSNNNSTELKENGLRARRSTGSVTEKAPSMTQCTSSDSITLQSGARRSTGSTPDKAPDDRKRTSREEMKLSTKGNPMQTVKQDHIDKDTVERIRIRFEEEELKRAQRLKRQ</sequence>
<feature type="coiled-coil region" evidence="1">
    <location>
        <begin position="285"/>
        <end position="319"/>
    </location>
</feature>
<keyword evidence="1" id="KW-0175">Coiled coil</keyword>
<evidence type="ECO:0000313" key="4">
    <source>
        <dbReference type="Proteomes" id="UP000823561"/>
    </source>
</evidence>
<dbReference type="AlphaFoldDB" id="A0AAV6HF64"/>
<accession>A0AAV6HF64</accession>
<proteinExistence type="predicted"/>
<feature type="compositionally biased region" description="Polar residues" evidence="2">
    <location>
        <begin position="37"/>
        <end position="51"/>
    </location>
</feature>
<feature type="region of interest" description="Disordered" evidence="2">
    <location>
        <begin position="362"/>
        <end position="467"/>
    </location>
</feature>
<evidence type="ECO:0000313" key="3">
    <source>
        <dbReference type="EMBL" id="KAG5285719.1"/>
    </source>
</evidence>
<keyword evidence="4" id="KW-1185">Reference proteome</keyword>
<feature type="compositionally biased region" description="Polar residues" evidence="2">
    <location>
        <begin position="386"/>
        <end position="395"/>
    </location>
</feature>
<comment type="caution">
    <text evidence="3">The sequence shown here is derived from an EMBL/GenBank/DDBJ whole genome shotgun (WGS) entry which is preliminary data.</text>
</comment>
<protein>
    <submittedName>
        <fullName evidence="3">Uncharacterized protein</fullName>
    </submittedName>
</protein>
<feature type="compositionally biased region" description="Polar residues" evidence="2">
    <location>
        <begin position="63"/>
        <end position="74"/>
    </location>
</feature>
<feature type="region of interest" description="Disordered" evidence="2">
    <location>
        <begin position="109"/>
        <end position="153"/>
    </location>
</feature>
<feature type="region of interest" description="Disordered" evidence="2">
    <location>
        <begin position="212"/>
        <end position="247"/>
    </location>
</feature>
<feature type="compositionally biased region" description="Basic and acidic residues" evidence="2">
    <location>
        <begin position="362"/>
        <end position="371"/>
    </location>
</feature>
<name>A0AAV6HF64_9TELE</name>
<feature type="compositionally biased region" description="Basic and acidic residues" evidence="2">
    <location>
        <begin position="443"/>
        <end position="458"/>
    </location>
</feature>
<feature type="compositionally biased region" description="Basic and acidic residues" evidence="2">
    <location>
        <begin position="212"/>
        <end position="239"/>
    </location>
</feature>
<feature type="region of interest" description="Disordered" evidence="2">
    <location>
        <begin position="21"/>
        <end position="74"/>
    </location>
</feature>
<dbReference type="Proteomes" id="UP000823561">
    <property type="component" value="Chromosome 1"/>
</dbReference>
<dbReference type="EMBL" id="JADWDJ010000001">
    <property type="protein sequence ID" value="KAG5285719.1"/>
    <property type="molecule type" value="Genomic_DNA"/>
</dbReference>